<dbReference type="EMBL" id="CAXDID020000153">
    <property type="protein sequence ID" value="CAL6042170.1"/>
    <property type="molecule type" value="Genomic_DNA"/>
</dbReference>
<dbReference type="EMBL" id="CATOUU010000710">
    <property type="protein sequence ID" value="CAI9942969.1"/>
    <property type="molecule type" value="Genomic_DNA"/>
</dbReference>
<reference evidence="2 3" key="2">
    <citation type="submission" date="2024-07" db="EMBL/GenBank/DDBJ databases">
        <authorList>
            <person name="Akdeniz Z."/>
        </authorList>
    </citation>
    <scope>NUCLEOTIDE SEQUENCE [LARGE SCALE GENOMIC DNA]</scope>
</reference>
<proteinExistence type="predicted"/>
<gene>
    <name evidence="1" type="ORF">HINF_LOCUS30614</name>
    <name evidence="2" type="ORF">HINF_LOCUS39461</name>
</gene>
<evidence type="ECO:0000313" key="2">
    <source>
        <dbReference type="EMBL" id="CAL6042170.1"/>
    </source>
</evidence>
<reference evidence="1" key="1">
    <citation type="submission" date="2023-06" db="EMBL/GenBank/DDBJ databases">
        <authorList>
            <person name="Kurt Z."/>
        </authorList>
    </citation>
    <scope>NUCLEOTIDE SEQUENCE</scope>
</reference>
<evidence type="ECO:0000313" key="3">
    <source>
        <dbReference type="Proteomes" id="UP001642409"/>
    </source>
</evidence>
<comment type="caution">
    <text evidence="1">The sequence shown here is derived from an EMBL/GenBank/DDBJ whole genome shotgun (WGS) entry which is preliminary data.</text>
</comment>
<sequence length="108" mass="12424">MISANAQVRSRLTLPTVRQAAPMFMFRAGFTVKLNCQENLSYYWLPLPQRQIHQQNCVCQPSAVILHLDQFIASCSRLQRCIDVKLLKIELQPARISAPEQLTTIRQK</sequence>
<keyword evidence="3" id="KW-1185">Reference proteome</keyword>
<protein>
    <submittedName>
        <fullName evidence="2">Hypothetical_protein</fullName>
    </submittedName>
</protein>
<name>A0AA86U6J2_9EUKA</name>
<dbReference type="AlphaFoldDB" id="A0AA86U6J2"/>
<accession>A0AA86U6J2</accession>
<evidence type="ECO:0000313" key="1">
    <source>
        <dbReference type="EMBL" id="CAI9942969.1"/>
    </source>
</evidence>
<dbReference type="Proteomes" id="UP001642409">
    <property type="component" value="Unassembled WGS sequence"/>
</dbReference>
<organism evidence="1">
    <name type="scientific">Hexamita inflata</name>
    <dbReference type="NCBI Taxonomy" id="28002"/>
    <lineage>
        <taxon>Eukaryota</taxon>
        <taxon>Metamonada</taxon>
        <taxon>Diplomonadida</taxon>
        <taxon>Hexamitidae</taxon>
        <taxon>Hexamitinae</taxon>
        <taxon>Hexamita</taxon>
    </lineage>
</organism>